<evidence type="ECO:0000256" key="10">
    <source>
        <dbReference type="ARBA" id="ARBA00022989"/>
    </source>
</evidence>
<keyword evidence="10 20" id="KW-1133">Transmembrane helix</keyword>
<comment type="pathway">
    <text evidence="2">Lipid metabolism; sphingolipid metabolism.</text>
</comment>
<dbReference type="EMBL" id="LT598455">
    <property type="protein sequence ID" value="SCU86997.1"/>
    <property type="molecule type" value="Genomic_DNA"/>
</dbReference>
<gene>
    <name evidence="21" type="ORF">LADA_0E01398G</name>
</gene>
<evidence type="ECO:0000256" key="17">
    <source>
        <dbReference type="ARBA" id="ARBA00032891"/>
    </source>
</evidence>
<keyword evidence="13 20" id="KW-0472">Membrane</keyword>
<keyword evidence="8" id="KW-0521">NADP</keyword>
<dbReference type="GO" id="GO:0005789">
    <property type="term" value="C:endoplasmic reticulum membrane"/>
    <property type="evidence" value="ECO:0007669"/>
    <property type="project" value="UniProtKB-SubCell"/>
</dbReference>
<dbReference type="AlphaFoldDB" id="A0A1G4JAF0"/>
<evidence type="ECO:0000256" key="16">
    <source>
        <dbReference type="ARBA" id="ARBA00029797"/>
    </source>
</evidence>
<reference evidence="22" key="1">
    <citation type="submission" date="2016-03" db="EMBL/GenBank/DDBJ databases">
        <authorList>
            <person name="Devillers H."/>
        </authorList>
    </citation>
    <scope>NUCLEOTIDE SEQUENCE [LARGE SCALE GENOMIC DNA]</scope>
</reference>
<evidence type="ECO:0000256" key="4">
    <source>
        <dbReference type="ARBA" id="ARBA00006484"/>
    </source>
</evidence>
<dbReference type="GO" id="GO:0000166">
    <property type="term" value="F:nucleotide binding"/>
    <property type="evidence" value="ECO:0007669"/>
    <property type="project" value="UniProtKB-KW"/>
</dbReference>
<dbReference type="UniPathway" id="UPA00222"/>
<evidence type="ECO:0000256" key="9">
    <source>
        <dbReference type="ARBA" id="ARBA00022919"/>
    </source>
</evidence>
<evidence type="ECO:0000256" key="12">
    <source>
        <dbReference type="ARBA" id="ARBA00023098"/>
    </source>
</evidence>
<evidence type="ECO:0000256" key="8">
    <source>
        <dbReference type="ARBA" id="ARBA00022857"/>
    </source>
</evidence>
<organism evidence="21 22">
    <name type="scientific">Lachancea dasiensis</name>
    <dbReference type="NCBI Taxonomy" id="1072105"/>
    <lineage>
        <taxon>Eukaryota</taxon>
        <taxon>Fungi</taxon>
        <taxon>Dikarya</taxon>
        <taxon>Ascomycota</taxon>
        <taxon>Saccharomycotina</taxon>
        <taxon>Saccharomycetes</taxon>
        <taxon>Saccharomycetales</taxon>
        <taxon>Saccharomycetaceae</taxon>
        <taxon>Lachancea</taxon>
    </lineage>
</organism>
<dbReference type="GO" id="GO:0030148">
    <property type="term" value="P:sphingolipid biosynthetic process"/>
    <property type="evidence" value="ECO:0007669"/>
    <property type="project" value="EnsemblFungi"/>
</dbReference>
<evidence type="ECO:0000256" key="15">
    <source>
        <dbReference type="ARBA" id="ARBA00026241"/>
    </source>
</evidence>
<dbReference type="Proteomes" id="UP000190274">
    <property type="component" value="Chromosome E"/>
</dbReference>
<comment type="function">
    <text evidence="18">Catalyzes the reduction of 3'-oxosphinganine (3-ketodihydrosphingosine/KDS) to sphinganine (dihydrosphingosine/DHS), the second step of de novo sphingolipid biosynthesis.</text>
</comment>
<dbReference type="GO" id="GO:0006666">
    <property type="term" value="P:3-keto-sphinganine metabolic process"/>
    <property type="evidence" value="ECO:0007669"/>
    <property type="project" value="EnsemblFungi"/>
</dbReference>
<dbReference type="PANTHER" id="PTHR43550:SF3">
    <property type="entry name" value="3-KETODIHYDROSPHINGOSINE REDUCTASE"/>
    <property type="match status" value="1"/>
</dbReference>
<dbReference type="PANTHER" id="PTHR43550">
    <property type="entry name" value="3-KETODIHYDROSPHINGOSINE REDUCTASE"/>
    <property type="match status" value="1"/>
</dbReference>
<keyword evidence="6" id="KW-0547">Nucleotide-binding</keyword>
<dbReference type="InterPro" id="IPR045022">
    <property type="entry name" value="KDSR-like"/>
</dbReference>
<evidence type="ECO:0000256" key="14">
    <source>
        <dbReference type="ARBA" id="ARBA00026112"/>
    </source>
</evidence>
<dbReference type="OrthoDB" id="10267115at2759"/>
<comment type="subcellular location">
    <subcellularLocation>
        <location evidence="1">Endoplasmic reticulum membrane</location>
    </subcellularLocation>
</comment>
<evidence type="ECO:0000256" key="18">
    <source>
        <dbReference type="ARBA" id="ARBA00044737"/>
    </source>
</evidence>
<evidence type="ECO:0000256" key="5">
    <source>
        <dbReference type="ARBA" id="ARBA00022692"/>
    </source>
</evidence>
<evidence type="ECO:0000256" key="1">
    <source>
        <dbReference type="ARBA" id="ARBA00004586"/>
    </source>
</evidence>
<protein>
    <recommendedName>
        <fullName evidence="15">3-ketodihydrosphingosine reductase TSC10</fullName>
        <ecNumber evidence="14">1.1.1.102</ecNumber>
    </recommendedName>
    <alternativeName>
        <fullName evidence="17">3-dehydrosphinganine reductase</fullName>
    </alternativeName>
    <alternativeName>
        <fullName evidence="16">KDS reductase</fullName>
    </alternativeName>
</protein>
<dbReference type="InterPro" id="IPR036291">
    <property type="entry name" value="NAD(P)-bd_dom_sf"/>
</dbReference>
<comment type="similarity">
    <text evidence="4">Belongs to the short-chain dehydrogenases/reductases (SDR) family.</text>
</comment>
<proteinExistence type="inferred from homology"/>
<dbReference type="Gene3D" id="3.40.50.720">
    <property type="entry name" value="NAD(P)-binding Rossmann-like Domain"/>
    <property type="match status" value="1"/>
</dbReference>
<dbReference type="InterPro" id="IPR002347">
    <property type="entry name" value="SDR_fam"/>
</dbReference>
<keyword evidence="9" id="KW-0746">Sphingolipid metabolism</keyword>
<dbReference type="GO" id="GO:0047560">
    <property type="term" value="F:3-dehydrosphinganine reductase activity"/>
    <property type="evidence" value="ECO:0007669"/>
    <property type="project" value="UniProtKB-EC"/>
</dbReference>
<dbReference type="EC" id="1.1.1.102" evidence="14"/>
<feature type="transmembrane region" description="Helical" evidence="20">
    <location>
        <begin position="275"/>
        <end position="296"/>
    </location>
</feature>
<evidence type="ECO:0000256" key="7">
    <source>
        <dbReference type="ARBA" id="ARBA00022824"/>
    </source>
</evidence>
<evidence type="ECO:0000313" key="22">
    <source>
        <dbReference type="Proteomes" id="UP000190274"/>
    </source>
</evidence>
<evidence type="ECO:0000256" key="6">
    <source>
        <dbReference type="ARBA" id="ARBA00022741"/>
    </source>
</evidence>
<dbReference type="FunFam" id="3.40.50.720:FF:000578">
    <property type="entry name" value="3-ketodihydrosphingosine reductase"/>
    <property type="match status" value="1"/>
</dbReference>
<dbReference type="SUPFAM" id="SSF51735">
    <property type="entry name" value="NAD(P)-binding Rossmann-fold domains"/>
    <property type="match status" value="1"/>
</dbReference>
<evidence type="ECO:0000313" key="21">
    <source>
        <dbReference type="EMBL" id="SCU86997.1"/>
    </source>
</evidence>
<dbReference type="GO" id="GO:0005811">
    <property type="term" value="C:lipid droplet"/>
    <property type="evidence" value="ECO:0007669"/>
    <property type="project" value="EnsemblFungi"/>
</dbReference>
<evidence type="ECO:0000256" key="13">
    <source>
        <dbReference type="ARBA" id="ARBA00023136"/>
    </source>
</evidence>
<keyword evidence="22" id="KW-1185">Reference proteome</keyword>
<evidence type="ECO:0000256" key="3">
    <source>
        <dbReference type="ARBA" id="ARBA00004991"/>
    </source>
</evidence>
<comment type="pathway">
    <text evidence="3">Sphingolipid metabolism.</text>
</comment>
<evidence type="ECO:0000256" key="20">
    <source>
        <dbReference type="SAM" id="Phobius"/>
    </source>
</evidence>
<dbReference type="Pfam" id="PF00106">
    <property type="entry name" value="adh_short"/>
    <property type="match status" value="1"/>
</dbReference>
<keyword evidence="12" id="KW-0443">Lipid metabolism</keyword>
<evidence type="ECO:0000256" key="19">
    <source>
        <dbReference type="ARBA" id="ARBA00048930"/>
    </source>
</evidence>
<keyword evidence="11" id="KW-0560">Oxidoreductase</keyword>
<sequence length="312" mass="34827">MPKFSLNNQVIVIAGGSQGLGKEFARKFFQEGSNNTVVVVSRSRTKLQKAVCDITGEKESLELTNGFRTTTNGASSLVYAVCDLAEYEQVEKLQELLESCSLVPTIVKLCAGGSTPGLFKDLKGHDLELGVKVNYMTCVNLAHVAVRHWPCAHLVFFSSEVAFFPFIGYSQYAPLKQSIKALVAILRQECPQQRISCVYPGNFDSEGYVLENQTKPSITKEIEGASDAIPCEECSNRIVRFLKWGYDDITTDFIGWFLMCTDMGLNKQNNVSIGWPLQWVLGVICNLIVVPIYMLICKFQIRSWHKALEKQA</sequence>
<keyword evidence="5 20" id="KW-0812">Transmembrane</keyword>
<name>A0A1G4JAF0_9SACH</name>
<comment type="catalytic activity">
    <reaction evidence="19">
        <text>sphinganine + NADP(+) = 3-oxosphinganine + NADPH + H(+)</text>
        <dbReference type="Rhea" id="RHEA:22640"/>
        <dbReference type="ChEBI" id="CHEBI:15378"/>
        <dbReference type="ChEBI" id="CHEBI:57783"/>
        <dbReference type="ChEBI" id="CHEBI:57817"/>
        <dbReference type="ChEBI" id="CHEBI:58299"/>
        <dbReference type="ChEBI" id="CHEBI:58349"/>
        <dbReference type="EC" id="1.1.1.102"/>
    </reaction>
    <physiologicalReaction direction="right-to-left" evidence="19">
        <dbReference type="Rhea" id="RHEA:22642"/>
    </physiologicalReaction>
</comment>
<accession>A0A1G4JAF0</accession>
<keyword evidence="7" id="KW-0256">Endoplasmic reticulum</keyword>
<dbReference type="STRING" id="1266660.A0A1G4JAF0"/>
<dbReference type="CDD" id="cd08939">
    <property type="entry name" value="KDSR-like_SDR_c"/>
    <property type="match status" value="1"/>
</dbReference>
<evidence type="ECO:0000256" key="2">
    <source>
        <dbReference type="ARBA" id="ARBA00004760"/>
    </source>
</evidence>
<evidence type="ECO:0000256" key="11">
    <source>
        <dbReference type="ARBA" id="ARBA00023002"/>
    </source>
</evidence>